<dbReference type="Pfam" id="PF00672">
    <property type="entry name" value="HAMP"/>
    <property type="match status" value="1"/>
</dbReference>
<keyword evidence="10" id="KW-1185">Reference proteome</keyword>
<comment type="similarity">
    <text evidence="4">Belongs to the methyl-accepting chemotaxis (MCP) protein family.</text>
</comment>
<evidence type="ECO:0000259" key="7">
    <source>
        <dbReference type="PROSITE" id="PS50111"/>
    </source>
</evidence>
<reference evidence="9 10" key="1">
    <citation type="submission" date="2021-03" db="EMBL/GenBank/DDBJ databases">
        <title>novel species in genus Cellulomonas.</title>
        <authorList>
            <person name="Zhang G."/>
        </authorList>
    </citation>
    <scope>NUCLEOTIDE SEQUENCE [LARGE SCALE GENOMIC DNA]</scope>
    <source>
        <strain evidence="10">zg-ZUI188</strain>
    </source>
</reference>
<evidence type="ECO:0000259" key="8">
    <source>
        <dbReference type="PROSITE" id="PS50885"/>
    </source>
</evidence>
<dbReference type="PROSITE" id="PS50885">
    <property type="entry name" value="HAMP"/>
    <property type="match status" value="1"/>
</dbReference>
<dbReference type="SMART" id="SM00283">
    <property type="entry name" value="MA"/>
    <property type="match status" value="1"/>
</dbReference>
<dbReference type="PROSITE" id="PS50111">
    <property type="entry name" value="CHEMOTAXIS_TRANSDUC_2"/>
    <property type="match status" value="1"/>
</dbReference>
<evidence type="ECO:0000256" key="6">
    <source>
        <dbReference type="SAM" id="Phobius"/>
    </source>
</evidence>
<feature type="domain" description="Methyl-accepting transducer" evidence="7">
    <location>
        <begin position="281"/>
        <end position="503"/>
    </location>
</feature>
<comment type="caution">
    <text evidence="9">The sequence shown here is derived from an EMBL/GenBank/DDBJ whole genome shotgun (WGS) entry which is preliminary data.</text>
</comment>
<dbReference type="Pfam" id="PF00015">
    <property type="entry name" value="MCPsignal"/>
    <property type="match status" value="1"/>
</dbReference>
<dbReference type="InterPro" id="IPR003660">
    <property type="entry name" value="HAMP_dom"/>
</dbReference>
<protein>
    <submittedName>
        <fullName evidence="9">Methyl-accepting chemotaxis protein</fullName>
    </submittedName>
</protein>
<evidence type="ECO:0000256" key="4">
    <source>
        <dbReference type="ARBA" id="ARBA00029447"/>
    </source>
</evidence>
<keyword evidence="3 5" id="KW-0807">Transducer</keyword>
<evidence type="ECO:0000313" key="9">
    <source>
        <dbReference type="EMBL" id="MBO3086666.1"/>
    </source>
</evidence>
<evidence type="ECO:0000256" key="5">
    <source>
        <dbReference type="PROSITE-ProRule" id="PRU00284"/>
    </source>
</evidence>
<evidence type="ECO:0000313" key="10">
    <source>
        <dbReference type="Proteomes" id="UP000678317"/>
    </source>
</evidence>
<keyword evidence="2 6" id="KW-1133">Transmembrane helix</keyword>
<dbReference type="PRINTS" id="PR00260">
    <property type="entry name" value="CHEMTRNSDUCR"/>
</dbReference>
<keyword evidence="6" id="KW-0472">Membrane</keyword>
<gene>
    <name evidence="9" type="ORF">J4035_18640</name>
</gene>
<dbReference type="Gene3D" id="1.10.287.950">
    <property type="entry name" value="Methyl-accepting chemotaxis protein"/>
    <property type="match status" value="1"/>
</dbReference>
<accession>A0ABS3SLP1</accession>
<dbReference type="RefSeq" id="WP_208290594.1">
    <property type="nucleotide sequence ID" value="NZ_CP074404.1"/>
</dbReference>
<evidence type="ECO:0000256" key="1">
    <source>
        <dbReference type="ARBA" id="ARBA00022692"/>
    </source>
</evidence>
<dbReference type="PANTHER" id="PTHR32089">
    <property type="entry name" value="METHYL-ACCEPTING CHEMOTAXIS PROTEIN MCPB"/>
    <property type="match status" value="1"/>
</dbReference>
<feature type="domain" description="HAMP" evidence="8">
    <location>
        <begin position="217"/>
        <end position="269"/>
    </location>
</feature>
<dbReference type="InterPro" id="IPR004090">
    <property type="entry name" value="Chemotax_Me-accpt_rcpt"/>
</dbReference>
<dbReference type="SUPFAM" id="SSF58104">
    <property type="entry name" value="Methyl-accepting chemotaxis protein (MCP) signaling domain"/>
    <property type="match status" value="1"/>
</dbReference>
<sequence>MSRTRTPARWFWDRTIGLKFATALVVLGTTFGLVGGAGAVALYRAGQNLEEMSVLTGRLQAAMAELRTGQTRSHLLVHQAAADAEDRDRLLAASASVDKDMARQIAVVEEFAQARGPQWADFVDRWGAWQSYRDATLLPFVQAGDVPGLAGATHANDAADPDAASRPLALAQGQVDEQVVSILAAGQAEVDRTILALAIAFVVGAVGSAALAMAVTRRITRAVRGVKGSLDAMAAGDLTVVSPVESRDETGRMAESLNRAQTSLRATLAGVVETAAGVAASAEQLSESNGRVAGAAQETSGRAGIAAAAAEQVSRNVQSVAAGAEQMGASIREIAQNATQAAKVAHQATGVAQATNQQVARLGESSQQIGNVVKTITSIAAQTNLLALNATIEAARAGQAGKGFAVVAGEVKELASETARATEDIARRVEAIQVETAGAMSAIAEISAIVTSINDFQLTIASAVEEQTATTNEMSRGVAEAAAGSGEIAANITGVAAAARSSTDELDGVGVQVDELTVLSHRLRERVAAFTF</sequence>
<name>A0ABS3SLP1_9CELL</name>
<dbReference type="EMBL" id="JAGFBM010000010">
    <property type="protein sequence ID" value="MBO3086666.1"/>
    <property type="molecule type" value="Genomic_DNA"/>
</dbReference>
<keyword evidence="1 6" id="KW-0812">Transmembrane</keyword>
<evidence type="ECO:0000256" key="2">
    <source>
        <dbReference type="ARBA" id="ARBA00022989"/>
    </source>
</evidence>
<feature type="transmembrane region" description="Helical" evidence="6">
    <location>
        <begin position="20"/>
        <end position="43"/>
    </location>
</feature>
<organism evidence="9 10">
    <name type="scientific">Cellulomonas fengjieae</name>
    <dbReference type="NCBI Taxonomy" id="2819978"/>
    <lineage>
        <taxon>Bacteria</taxon>
        <taxon>Bacillati</taxon>
        <taxon>Actinomycetota</taxon>
        <taxon>Actinomycetes</taxon>
        <taxon>Micrococcales</taxon>
        <taxon>Cellulomonadaceae</taxon>
        <taxon>Cellulomonas</taxon>
    </lineage>
</organism>
<dbReference type="InterPro" id="IPR004089">
    <property type="entry name" value="MCPsignal_dom"/>
</dbReference>
<dbReference type="CDD" id="cd06225">
    <property type="entry name" value="HAMP"/>
    <property type="match status" value="1"/>
</dbReference>
<evidence type="ECO:0000256" key="3">
    <source>
        <dbReference type="ARBA" id="ARBA00023224"/>
    </source>
</evidence>
<dbReference type="SMART" id="SM00304">
    <property type="entry name" value="HAMP"/>
    <property type="match status" value="2"/>
</dbReference>
<dbReference type="PANTHER" id="PTHR32089:SF112">
    <property type="entry name" value="LYSOZYME-LIKE PROTEIN-RELATED"/>
    <property type="match status" value="1"/>
</dbReference>
<dbReference type="Proteomes" id="UP000678317">
    <property type="component" value="Unassembled WGS sequence"/>
</dbReference>
<feature type="transmembrane region" description="Helical" evidence="6">
    <location>
        <begin position="194"/>
        <end position="215"/>
    </location>
</feature>
<proteinExistence type="inferred from homology"/>